<evidence type="ECO:0000313" key="2">
    <source>
        <dbReference type="EMBL" id="KAE9992513.1"/>
    </source>
</evidence>
<comment type="caution">
    <text evidence="2">The sequence shown here is derived from an EMBL/GenBank/DDBJ whole genome shotgun (WGS) entry which is preliminary data.</text>
</comment>
<dbReference type="SUPFAM" id="SSF141571">
    <property type="entry name" value="Pentapeptide repeat-like"/>
    <property type="match status" value="1"/>
</dbReference>
<reference evidence="2 4" key="1">
    <citation type="submission" date="2019-07" db="EMBL/GenBank/DDBJ databases">
        <title>Venturia inaequalis Genome Resource.</title>
        <authorList>
            <person name="Lichtner F.J."/>
        </authorList>
    </citation>
    <scope>NUCLEOTIDE SEQUENCE [LARGE SCALE GENOMIC DNA]</scope>
    <source>
        <strain evidence="1 3">120213</strain>
        <strain evidence="2 4">DMI_063113</strain>
    </source>
</reference>
<dbReference type="EMBL" id="WNWS01000252">
    <property type="protein sequence ID" value="KAE9973072.1"/>
    <property type="molecule type" value="Genomic_DNA"/>
</dbReference>
<dbReference type="AlphaFoldDB" id="A0A8H3ZDR9"/>
<sequence length="309" mass="35335">MDDTFTDFLEHPPPPYRMAVYGESGKNGCFERLYVTKCCVSKTYFYGSIFDNCRLSKCTLVNCILTSGPKSWAYECEFQNCQIRGTADALYDLDECTFSNCKIEYGWNNECRSLKDREPKDLIATQNATYEVFGNVLLKEIVVDYLRHWAWRTKRRLRVPAIYGPPLPPEMQKARDSGCSMDGSSDSDSAMGAYTISPSKSDSSWCQILPTRDGSQFKDATLPPKIVLVDHTDKDILKVWSAKKAGKRPFHVNDSYYVEQQLQLPLARSIMWDGTRARRRPWKFAETYGGDMRAQEVVDTSLAMEMLID</sequence>
<evidence type="ECO:0000313" key="4">
    <source>
        <dbReference type="Proteomes" id="UP000490939"/>
    </source>
</evidence>
<dbReference type="Gene3D" id="2.160.20.80">
    <property type="entry name" value="E3 ubiquitin-protein ligase SopA"/>
    <property type="match status" value="1"/>
</dbReference>
<name>A0A8H3ZDR9_VENIN</name>
<dbReference type="Proteomes" id="UP000490939">
    <property type="component" value="Unassembled WGS sequence"/>
</dbReference>
<keyword evidence="4" id="KW-1185">Reference proteome</keyword>
<accession>A0A8H3ZDR9</accession>
<proteinExistence type="predicted"/>
<evidence type="ECO:0000313" key="3">
    <source>
        <dbReference type="Proteomes" id="UP000447873"/>
    </source>
</evidence>
<organism evidence="2 4">
    <name type="scientific">Venturia inaequalis</name>
    <name type="common">Apple scab fungus</name>
    <dbReference type="NCBI Taxonomy" id="5025"/>
    <lineage>
        <taxon>Eukaryota</taxon>
        <taxon>Fungi</taxon>
        <taxon>Dikarya</taxon>
        <taxon>Ascomycota</taxon>
        <taxon>Pezizomycotina</taxon>
        <taxon>Dothideomycetes</taxon>
        <taxon>Pleosporomycetidae</taxon>
        <taxon>Venturiales</taxon>
        <taxon>Venturiaceae</taxon>
        <taxon>Venturia</taxon>
    </lineage>
</organism>
<protein>
    <submittedName>
        <fullName evidence="2">Uncharacterized protein</fullName>
    </submittedName>
</protein>
<gene>
    <name evidence="2" type="ORF">EG327_008773</name>
    <name evidence="1" type="ORF">EG328_004630</name>
</gene>
<dbReference type="Proteomes" id="UP000447873">
    <property type="component" value="Unassembled WGS sequence"/>
</dbReference>
<dbReference type="EMBL" id="WNWR01000056">
    <property type="protein sequence ID" value="KAE9992513.1"/>
    <property type="molecule type" value="Genomic_DNA"/>
</dbReference>
<evidence type="ECO:0000313" key="1">
    <source>
        <dbReference type="EMBL" id="KAE9973072.1"/>
    </source>
</evidence>
<dbReference type="OrthoDB" id="3902901at2759"/>